<protein>
    <submittedName>
        <fullName evidence="2">Uncharacterized protein</fullName>
    </submittedName>
</protein>
<dbReference type="EMBL" id="CP097095">
    <property type="protein sequence ID" value="UQF79338.1"/>
    <property type="molecule type" value="Genomic_DNA"/>
</dbReference>
<dbReference type="AlphaFoldDB" id="A0A9E7D6D2"/>
<feature type="transmembrane region" description="Helical" evidence="1">
    <location>
        <begin position="75"/>
        <end position="94"/>
    </location>
</feature>
<organism evidence="2 3">
    <name type="scientific">Actinomyces graevenitzii</name>
    <dbReference type="NCBI Taxonomy" id="55565"/>
    <lineage>
        <taxon>Bacteria</taxon>
        <taxon>Bacillati</taxon>
        <taxon>Actinomycetota</taxon>
        <taxon>Actinomycetes</taxon>
        <taxon>Actinomycetales</taxon>
        <taxon>Actinomycetaceae</taxon>
        <taxon>Actinomyces</taxon>
    </lineage>
</organism>
<keyword evidence="1" id="KW-0472">Membrane</keyword>
<keyword evidence="1" id="KW-0812">Transmembrane</keyword>
<dbReference type="KEGG" id="agh:M3I41_07035"/>
<feature type="transmembrane region" description="Helical" evidence="1">
    <location>
        <begin position="106"/>
        <end position="127"/>
    </location>
</feature>
<name>A0A9E7D6D2_9ACTO</name>
<accession>A0A9E7D6D2</accession>
<evidence type="ECO:0000313" key="2">
    <source>
        <dbReference type="EMBL" id="UQF79338.1"/>
    </source>
</evidence>
<feature type="transmembrane region" description="Helical" evidence="1">
    <location>
        <begin position="44"/>
        <end position="63"/>
    </location>
</feature>
<reference evidence="2" key="1">
    <citation type="submission" date="2022-05" db="EMBL/GenBank/DDBJ databases">
        <title>Using nanopore sequencing to obtain complete genomes from saliva samples.</title>
        <authorList>
            <person name="Baker J.L."/>
        </authorList>
    </citation>
    <scope>NUCLEOTIDE SEQUENCE</scope>
    <source>
        <strain evidence="2">JCVI-JB-Ag32</strain>
    </source>
</reference>
<evidence type="ECO:0000313" key="3">
    <source>
        <dbReference type="Proteomes" id="UP000830236"/>
    </source>
</evidence>
<keyword evidence="1" id="KW-1133">Transmembrane helix</keyword>
<proteinExistence type="predicted"/>
<sequence>MSHLSATQNFRRTARRCLAVGLILACLSLGISCALEGAKAAGLAWGGGAGLLLSLVTAAILYIPWDRYPQLAGSGVMIDFALKVLVMIGCLIVLKNLGDKAVNPRYFVLSLAVILVGLTLTEVVSLATGNKVYVETNESGAGPKS</sequence>
<evidence type="ECO:0000256" key="1">
    <source>
        <dbReference type="SAM" id="Phobius"/>
    </source>
</evidence>
<gene>
    <name evidence="2" type="ORF">M3I41_07035</name>
</gene>
<dbReference type="Proteomes" id="UP000830236">
    <property type="component" value="Chromosome"/>
</dbReference>